<proteinExistence type="predicted"/>
<accession>A0A7I9V3I8</accession>
<gene>
    <name evidence="1" type="ORF">nbrc107696_04310</name>
</gene>
<name>A0A7I9V3I8_9ACTN</name>
<organism evidence="1 2">
    <name type="scientific">Gordonia spumicola</name>
    <dbReference type="NCBI Taxonomy" id="589161"/>
    <lineage>
        <taxon>Bacteria</taxon>
        <taxon>Bacillati</taxon>
        <taxon>Actinomycetota</taxon>
        <taxon>Actinomycetes</taxon>
        <taxon>Mycobacteriales</taxon>
        <taxon>Gordoniaceae</taxon>
        <taxon>Gordonia</taxon>
    </lineage>
</organism>
<dbReference type="Proteomes" id="UP000444960">
    <property type="component" value="Unassembled WGS sequence"/>
</dbReference>
<protein>
    <submittedName>
        <fullName evidence="1">Uncharacterized protein</fullName>
    </submittedName>
</protein>
<evidence type="ECO:0000313" key="1">
    <source>
        <dbReference type="EMBL" id="GED99984.1"/>
    </source>
</evidence>
<comment type="caution">
    <text evidence="1">The sequence shown here is derived from an EMBL/GenBank/DDBJ whole genome shotgun (WGS) entry which is preliminary data.</text>
</comment>
<dbReference type="RefSeq" id="WP_228461134.1">
    <property type="nucleotide sequence ID" value="NZ_BJOV01000002.1"/>
</dbReference>
<evidence type="ECO:0000313" key="2">
    <source>
        <dbReference type="Proteomes" id="UP000444960"/>
    </source>
</evidence>
<dbReference type="EMBL" id="BJOV01000002">
    <property type="protein sequence ID" value="GED99984.1"/>
    <property type="molecule type" value="Genomic_DNA"/>
</dbReference>
<sequence>MFDDESANFRIAVDPTAEFDMASTVHAYELTDDETVAEWADKYDVQYAKTVAALRADIIRETLDGQSTTMTHARNGGMDV</sequence>
<keyword evidence="2" id="KW-1185">Reference proteome</keyword>
<dbReference type="AlphaFoldDB" id="A0A7I9V3I8"/>
<reference evidence="2" key="1">
    <citation type="submission" date="2019-06" db="EMBL/GenBank/DDBJ databases">
        <title>Gordonia isolated from sludge of a wastewater treatment plant.</title>
        <authorList>
            <person name="Tamura T."/>
            <person name="Aoyama K."/>
            <person name="Kang Y."/>
            <person name="Saito S."/>
            <person name="Akiyama N."/>
            <person name="Yazawa K."/>
            <person name="Gonoi T."/>
            <person name="Mikami Y."/>
        </authorList>
    </citation>
    <scope>NUCLEOTIDE SEQUENCE [LARGE SCALE GENOMIC DNA]</scope>
    <source>
        <strain evidence="2">NBRC 107696</strain>
    </source>
</reference>